<dbReference type="Proteomes" id="UP000652427">
    <property type="component" value="Unassembled WGS sequence"/>
</dbReference>
<feature type="chain" id="PRO_5045461457" description="Secreted protein" evidence="2">
    <location>
        <begin position="35"/>
        <end position="121"/>
    </location>
</feature>
<comment type="caution">
    <text evidence="3">The sequence shown here is derived from an EMBL/GenBank/DDBJ whole genome shotgun (WGS) entry which is preliminary data.</text>
</comment>
<evidence type="ECO:0000313" key="4">
    <source>
        <dbReference type="Proteomes" id="UP000652427"/>
    </source>
</evidence>
<organism evidence="3 4">
    <name type="scientific">Parasphingorhabdus flavimaris</name>
    <dbReference type="NCBI Taxonomy" id="266812"/>
    <lineage>
        <taxon>Bacteria</taxon>
        <taxon>Pseudomonadati</taxon>
        <taxon>Pseudomonadota</taxon>
        <taxon>Alphaproteobacteria</taxon>
        <taxon>Sphingomonadales</taxon>
        <taxon>Sphingomonadaceae</taxon>
        <taxon>Parasphingorhabdus</taxon>
    </lineage>
</organism>
<evidence type="ECO:0000256" key="1">
    <source>
        <dbReference type="SAM" id="MobiDB-lite"/>
    </source>
</evidence>
<feature type="region of interest" description="Disordered" evidence="1">
    <location>
        <begin position="48"/>
        <end position="68"/>
    </location>
</feature>
<dbReference type="RefSeq" id="WP_159645580.1">
    <property type="nucleotide sequence ID" value="NZ_JABWMH010000003.1"/>
</dbReference>
<protein>
    <recommendedName>
        <fullName evidence="5">Secreted protein</fullName>
    </recommendedName>
</protein>
<proteinExistence type="predicted"/>
<dbReference type="EMBL" id="JABWMH010000003">
    <property type="protein sequence ID" value="NVD28348.1"/>
    <property type="molecule type" value="Genomic_DNA"/>
</dbReference>
<accession>A0ABX2N413</accession>
<name>A0ABX2N413_9SPHN</name>
<keyword evidence="2" id="KW-0732">Signal</keyword>
<evidence type="ECO:0000256" key="2">
    <source>
        <dbReference type="SAM" id="SignalP"/>
    </source>
</evidence>
<gene>
    <name evidence="3" type="ORF">HUO14_10590</name>
</gene>
<evidence type="ECO:0000313" key="3">
    <source>
        <dbReference type="EMBL" id="NVD28348.1"/>
    </source>
</evidence>
<reference evidence="3 4" key="1">
    <citation type="submission" date="2020-06" db="EMBL/GenBank/DDBJ databases">
        <authorList>
            <person name="Kim S.-J."/>
            <person name="Park S.-J."/>
        </authorList>
    </citation>
    <scope>NUCLEOTIDE SEQUENCE [LARGE SCALE GENOMIC DNA]</scope>
    <source>
        <strain evidence="3 4">SW-151</strain>
    </source>
</reference>
<feature type="signal peptide" evidence="2">
    <location>
        <begin position="1"/>
        <end position="34"/>
    </location>
</feature>
<keyword evidence="4" id="KW-1185">Reference proteome</keyword>
<sequence length="121" mass="12823">MNERSGINEKTSGLFRLMAVLLVLIMSSMTVAEAAECASEPQNAELMLISDAGHSDEAPSDNDAGKHGICPHGHCHNGSVTTERLLGFDGSVNLVSSSFSSNADQFALSAHSSRLKRPPRV</sequence>
<evidence type="ECO:0008006" key="5">
    <source>
        <dbReference type="Google" id="ProtNLM"/>
    </source>
</evidence>